<gene>
    <name evidence="1" type="ORF">KIPB_015001</name>
</gene>
<dbReference type="PANTHER" id="PTHR47271">
    <property type="entry name" value="ARGININE DEIMINASE"/>
    <property type="match status" value="1"/>
</dbReference>
<protein>
    <submittedName>
        <fullName evidence="1">Amidinotransferase</fullName>
    </submittedName>
</protein>
<sequence>ADSDCIRLVDEFIRTKRGYKLARTGIELQAYLEELGYHVILVPHEMQLAYGVNVLNLGDEDILSVHEETCELIKKDSHFTGKLEYVPFRSITSMFGSLHCASQCVRRARSDGGCPSTPMIQREPRAPACQSVLGVATSILPRIWAVDPEGDSGAGPEIQKEIRGEFLSLYQALNAKGNVRLE</sequence>
<dbReference type="Proteomes" id="UP000265618">
    <property type="component" value="Unassembled WGS sequence"/>
</dbReference>
<feature type="non-terminal residue" evidence="1">
    <location>
        <position position="1"/>
    </location>
</feature>
<dbReference type="GO" id="GO:0016990">
    <property type="term" value="F:arginine deiminase activity"/>
    <property type="evidence" value="ECO:0007669"/>
    <property type="project" value="TreeGrafter"/>
</dbReference>
<dbReference type="Pfam" id="PF02274">
    <property type="entry name" value="ADI"/>
    <property type="match status" value="1"/>
</dbReference>
<dbReference type="PANTHER" id="PTHR47271:SF2">
    <property type="entry name" value="ARGININE DEIMINASE"/>
    <property type="match status" value="1"/>
</dbReference>
<accession>A0A9K3DBG7</accession>
<dbReference type="GO" id="GO:0019546">
    <property type="term" value="P:L-arginine deiminase pathway"/>
    <property type="evidence" value="ECO:0007669"/>
    <property type="project" value="TreeGrafter"/>
</dbReference>
<dbReference type="EMBL" id="BDIP01008093">
    <property type="protein sequence ID" value="GIQ91656.1"/>
    <property type="molecule type" value="Genomic_DNA"/>
</dbReference>
<organism evidence="1 2">
    <name type="scientific">Kipferlia bialata</name>
    <dbReference type="NCBI Taxonomy" id="797122"/>
    <lineage>
        <taxon>Eukaryota</taxon>
        <taxon>Metamonada</taxon>
        <taxon>Carpediemonas-like organisms</taxon>
        <taxon>Kipferlia</taxon>
    </lineage>
</organism>
<feature type="non-terminal residue" evidence="1">
    <location>
        <position position="182"/>
    </location>
</feature>
<comment type="caution">
    <text evidence="1">The sequence shown here is derived from an EMBL/GenBank/DDBJ whole genome shotgun (WGS) entry which is preliminary data.</text>
</comment>
<name>A0A9K3DBG7_9EUKA</name>
<evidence type="ECO:0000313" key="1">
    <source>
        <dbReference type="EMBL" id="GIQ91656.1"/>
    </source>
</evidence>
<reference evidence="1 2" key="1">
    <citation type="journal article" date="2018" name="PLoS ONE">
        <title>The draft genome of Kipferlia bialata reveals reductive genome evolution in fornicate parasites.</title>
        <authorList>
            <person name="Tanifuji G."/>
            <person name="Takabayashi S."/>
            <person name="Kume K."/>
            <person name="Takagi M."/>
            <person name="Nakayama T."/>
            <person name="Kamikawa R."/>
            <person name="Inagaki Y."/>
            <person name="Hashimoto T."/>
        </authorList>
    </citation>
    <scope>NUCLEOTIDE SEQUENCE [LARGE SCALE GENOMIC DNA]</scope>
    <source>
        <strain evidence="1">NY0173</strain>
    </source>
</reference>
<dbReference type="Gene3D" id="3.75.10.10">
    <property type="entry name" value="L-arginine/glycine Amidinotransferase, Chain A"/>
    <property type="match status" value="1"/>
</dbReference>
<evidence type="ECO:0000313" key="2">
    <source>
        <dbReference type="Proteomes" id="UP000265618"/>
    </source>
</evidence>
<dbReference type="SUPFAM" id="SSF55909">
    <property type="entry name" value="Pentein"/>
    <property type="match status" value="1"/>
</dbReference>
<keyword evidence="2" id="KW-1185">Reference proteome</keyword>
<dbReference type="AlphaFoldDB" id="A0A9K3DBG7"/>
<proteinExistence type="predicted"/>